<feature type="region of interest" description="Disordered" evidence="1">
    <location>
        <begin position="176"/>
        <end position="199"/>
    </location>
</feature>
<evidence type="ECO:0000256" key="2">
    <source>
        <dbReference type="SAM" id="Phobius"/>
    </source>
</evidence>
<reference evidence="3" key="1">
    <citation type="submission" date="2022-12" db="EMBL/GenBank/DDBJ databases">
        <title>Gycomyces niveus sp.nov.,a novel actinomycete isolated from soil in Shouguan.</title>
        <authorList>
            <person name="Yang X."/>
        </authorList>
    </citation>
    <scope>NUCLEOTIDE SEQUENCE</scope>
    <source>
        <strain evidence="3">NEAU-A15</strain>
    </source>
</reference>
<dbReference type="InterPro" id="IPR019051">
    <property type="entry name" value="Trp_biosyn_TM_oprn/chp"/>
</dbReference>
<keyword evidence="2" id="KW-1133">Transmembrane helix</keyword>
<dbReference type="RefSeq" id="WP_270107953.1">
    <property type="nucleotide sequence ID" value="NZ_JAPZVP010000001.1"/>
</dbReference>
<dbReference type="Proteomes" id="UP001146067">
    <property type="component" value="Unassembled WGS sequence"/>
</dbReference>
<dbReference type="AlphaFoldDB" id="A0A9X3PGX1"/>
<protein>
    <submittedName>
        <fullName evidence="3">Trp biosynthesis-associated membrane protein</fullName>
    </submittedName>
</protein>
<gene>
    <name evidence="3" type="ORF">O1R50_00955</name>
</gene>
<evidence type="ECO:0000313" key="4">
    <source>
        <dbReference type="Proteomes" id="UP001146067"/>
    </source>
</evidence>
<organism evidence="3 4">
    <name type="scientific">Glycomyces luteolus</name>
    <dbReference type="NCBI Taxonomy" id="2670330"/>
    <lineage>
        <taxon>Bacteria</taxon>
        <taxon>Bacillati</taxon>
        <taxon>Actinomycetota</taxon>
        <taxon>Actinomycetes</taxon>
        <taxon>Glycomycetales</taxon>
        <taxon>Glycomycetaceae</taxon>
        <taxon>Glycomyces</taxon>
    </lineage>
</organism>
<feature type="region of interest" description="Disordered" evidence="1">
    <location>
        <begin position="1"/>
        <end position="23"/>
    </location>
</feature>
<feature type="compositionally biased region" description="Basic and acidic residues" evidence="1">
    <location>
        <begin position="1"/>
        <end position="11"/>
    </location>
</feature>
<comment type="caution">
    <text evidence="3">The sequence shown here is derived from an EMBL/GenBank/DDBJ whole genome shotgun (WGS) entry which is preliminary data.</text>
</comment>
<sequence>MSEATSEHRTAETSAAETSADERRAAERTRVLLAGVLAAAFAALAASRDWTAATDTGHAGITATTAQAGTDLASWALPCALAGGAAFLAMLATGNRARRVLGVVAALAGLATALAGALHLDAGPWPIAMGAAALVLALAGAATTARAGGWPDASARYEAAPDGNTAIAEDPVSLWNALDSGEDPSSPNITASAQEKGRS</sequence>
<keyword evidence="2" id="KW-0812">Transmembrane</keyword>
<proteinExistence type="predicted"/>
<feature type="transmembrane region" description="Helical" evidence="2">
    <location>
        <begin position="100"/>
        <end position="119"/>
    </location>
</feature>
<keyword evidence="4" id="KW-1185">Reference proteome</keyword>
<evidence type="ECO:0000313" key="3">
    <source>
        <dbReference type="EMBL" id="MDA1358175.1"/>
    </source>
</evidence>
<dbReference type="Pfam" id="PF09534">
    <property type="entry name" value="Trp_oprn_chp"/>
    <property type="match status" value="2"/>
</dbReference>
<feature type="transmembrane region" description="Helical" evidence="2">
    <location>
        <begin position="125"/>
        <end position="145"/>
    </location>
</feature>
<dbReference type="EMBL" id="JAPZVP010000001">
    <property type="protein sequence ID" value="MDA1358175.1"/>
    <property type="molecule type" value="Genomic_DNA"/>
</dbReference>
<evidence type="ECO:0000256" key="1">
    <source>
        <dbReference type="SAM" id="MobiDB-lite"/>
    </source>
</evidence>
<feature type="transmembrane region" description="Helical" evidence="2">
    <location>
        <begin position="72"/>
        <end position="93"/>
    </location>
</feature>
<accession>A0A9X3PGX1</accession>
<feature type="compositionally biased region" description="Polar residues" evidence="1">
    <location>
        <begin position="183"/>
        <end position="193"/>
    </location>
</feature>
<name>A0A9X3PGX1_9ACTN</name>
<keyword evidence="2" id="KW-0472">Membrane</keyword>
<feature type="transmembrane region" description="Helical" evidence="2">
    <location>
        <begin position="31"/>
        <end position="52"/>
    </location>
</feature>